<dbReference type="InterPro" id="IPR005793">
    <property type="entry name" value="Formyl_trans_C"/>
</dbReference>
<dbReference type="Proteomes" id="UP001300763">
    <property type="component" value="Unassembled WGS sequence"/>
</dbReference>
<sequence length="326" mass="34688">MSDPVCPIRTVSGTGRTGSWEVLVDVAIVAEEAAGARALQRVARSDHRPAVVLTASSPDEAGSVAATAAGLGVPTLRADRVRDPALADDLRARGVDVLLNVHSLHLVRPEVLDAPRVGAFNLHPGPLPECAGLNAPSWAIARGHAEHGVTLHWMEAGIDTGDVVEQVRFPITDEDTGLTVSVRCISHGQELVDRLLAHLDTGTVPRHPQDPSARQYFGRGVPHEGRVPWSAPAREVLAFLRACDYGPYPSPWGVPRTCRNGAEEIGVVRAAATGRSCADRTPGEVDRDDEGPVVATADTWIRPRRVVVDGRGTDPAEVLTPGDRLT</sequence>
<proteinExistence type="predicted"/>
<dbReference type="EMBL" id="JAQZAO010000002">
    <property type="protein sequence ID" value="MDD7964921.1"/>
    <property type="molecule type" value="Genomic_DNA"/>
</dbReference>
<organism evidence="3 4">
    <name type="scientific">Actinomycetospora lemnae</name>
    <dbReference type="NCBI Taxonomy" id="3019891"/>
    <lineage>
        <taxon>Bacteria</taxon>
        <taxon>Bacillati</taxon>
        <taxon>Actinomycetota</taxon>
        <taxon>Actinomycetes</taxon>
        <taxon>Pseudonocardiales</taxon>
        <taxon>Pseudonocardiaceae</taxon>
        <taxon>Actinomycetospora</taxon>
    </lineage>
</organism>
<feature type="domain" description="Formyl transferase C-terminal" evidence="2">
    <location>
        <begin position="222"/>
        <end position="310"/>
    </location>
</feature>
<dbReference type="Pfam" id="PF02911">
    <property type="entry name" value="Formyl_trans_C"/>
    <property type="match status" value="1"/>
</dbReference>
<dbReference type="InterPro" id="IPR036477">
    <property type="entry name" value="Formyl_transf_N_sf"/>
</dbReference>
<evidence type="ECO:0000259" key="1">
    <source>
        <dbReference type="Pfam" id="PF00551"/>
    </source>
</evidence>
<gene>
    <name evidence="3" type="ORF">PGB27_06110</name>
</gene>
<dbReference type="PANTHER" id="PTHR11138:SF5">
    <property type="entry name" value="METHIONYL-TRNA FORMYLTRANSFERASE, MITOCHONDRIAL"/>
    <property type="match status" value="1"/>
</dbReference>
<protein>
    <submittedName>
        <fullName evidence="3">Formyltransferase family protein</fullName>
    </submittedName>
</protein>
<accession>A0ABT5SRY5</accession>
<evidence type="ECO:0000313" key="4">
    <source>
        <dbReference type="Proteomes" id="UP001300763"/>
    </source>
</evidence>
<keyword evidence="4" id="KW-1185">Reference proteome</keyword>
<dbReference type="PROSITE" id="PS00373">
    <property type="entry name" value="GART"/>
    <property type="match status" value="1"/>
</dbReference>
<evidence type="ECO:0000313" key="3">
    <source>
        <dbReference type="EMBL" id="MDD7964921.1"/>
    </source>
</evidence>
<dbReference type="InterPro" id="IPR001555">
    <property type="entry name" value="GART_AS"/>
</dbReference>
<evidence type="ECO:0000259" key="2">
    <source>
        <dbReference type="Pfam" id="PF02911"/>
    </source>
</evidence>
<dbReference type="InterPro" id="IPR002376">
    <property type="entry name" value="Formyl_transf_N"/>
</dbReference>
<name>A0ABT5SRY5_9PSEU</name>
<dbReference type="PANTHER" id="PTHR11138">
    <property type="entry name" value="METHIONYL-TRNA FORMYLTRANSFERASE"/>
    <property type="match status" value="1"/>
</dbReference>
<dbReference type="SUPFAM" id="SSF50486">
    <property type="entry name" value="FMT C-terminal domain-like"/>
    <property type="match status" value="1"/>
</dbReference>
<comment type="caution">
    <text evidence="3">The sequence shown here is derived from an EMBL/GenBank/DDBJ whole genome shotgun (WGS) entry which is preliminary data.</text>
</comment>
<dbReference type="SUPFAM" id="SSF53328">
    <property type="entry name" value="Formyltransferase"/>
    <property type="match status" value="1"/>
</dbReference>
<feature type="domain" description="Formyl transferase N-terminal" evidence="1">
    <location>
        <begin position="18"/>
        <end position="189"/>
    </location>
</feature>
<dbReference type="Pfam" id="PF00551">
    <property type="entry name" value="Formyl_trans_N"/>
    <property type="match status" value="1"/>
</dbReference>
<dbReference type="Gene3D" id="3.40.50.12230">
    <property type="match status" value="1"/>
</dbReference>
<reference evidence="3 4" key="1">
    <citation type="submission" date="2023-02" db="EMBL/GenBank/DDBJ databases">
        <title>Genome sequencing required for Actinomycetospora new species description.</title>
        <authorList>
            <person name="Saimee Y."/>
            <person name="Duangmal K."/>
        </authorList>
    </citation>
    <scope>NUCLEOTIDE SEQUENCE [LARGE SCALE GENOMIC DNA]</scope>
    <source>
        <strain evidence="3 4">DW7H6</strain>
    </source>
</reference>
<dbReference type="InterPro" id="IPR011034">
    <property type="entry name" value="Formyl_transferase-like_C_sf"/>
</dbReference>
<dbReference type="RefSeq" id="WP_274199447.1">
    <property type="nucleotide sequence ID" value="NZ_JAQZAO010000002.1"/>
</dbReference>